<gene>
    <name evidence="4" type="ORF">SAMN04489737_0950</name>
</gene>
<proteinExistence type="predicted"/>
<dbReference type="RefSeq" id="WP_157672905.1">
    <property type="nucleotide sequence ID" value="NZ_JABAPK010000002.1"/>
</dbReference>
<evidence type="ECO:0000259" key="3">
    <source>
        <dbReference type="SMART" id="SM00642"/>
    </source>
</evidence>
<name>A0A1H2LGC5_9ACTO</name>
<dbReference type="SMART" id="SM00642">
    <property type="entry name" value="Aamy"/>
    <property type="match status" value="1"/>
</dbReference>
<evidence type="ECO:0000256" key="1">
    <source>
        <dbReference type="SAM" id="MobiDB-lite"/>
    </source>
</evidence>
<evidence type="ECO:0000313" key="4">
    <source>
        <dbReference type="EMBL" id="SDU79631.1"/>
    </source>
</evidence>
<feature type="chain" id="PRO_5009279346" evidence="2">
    <location>
        <begin position="29"/>
        <end position="747"/>
    </location>
</feature>
<dbReference type="GO" id="GO:0005975">
    <property type="term" value="P:carbohydrate metabolic process"/>
    <property type="evidence" value="ECO:0007669"/>
    <property type="project" value="InterPro"/>
</dbReference>
<organism evidence="4 5">
    <name type="scientific">Arcanobacterium phocae</name>
    <dbReference type="NCBI Taxonomy" id="131112"/>
    <lineage>
        <taxon>Bacteria</taxon>
        <taxon>Bacillati</taxon>
        <taxon>Actinomycetota</taxon>
        <taxon>Actinomycetes</taxon>
        <taxon>Actinomycetales</taxon>
        <taxon>Actinomycetaceae</taxon>
        <taxon>Arcanobacterium</taxon>
    </lineage>
</organism>
<feature type="region of interest" description="Disordered" evidence="1">
    <location>
        <begin position="611"/>
        <end position="631"/>
    </location>
</feature>
<sequence>MFRRRGVAVAVSALLALVGVGISGCSNGQPEGYTHYDAGSHKIRINGVEYPLELPGRADLKVEGSSVIPSDLGVDAAVRGSDASREGIFRAHDGNEQFYFLLTDRFANGDSSNDDGGLGDDRLVSGYDPTNEGFYLGGDLRGIIDHLDYIQGLGTTAIWISPPMKNKPVQGKPGEESAGYHGYWVTDFTAIDPHFGTMKDFTELIDKAHDRGLKVYMDIITNHTADVISYKEDSQKYVPTTVKPYLNKAGKPVNLFEVAGKEDFPAIDPKSFPYTPVAGKEKKVPSWLNNVNLYHNRGDSTFTGESITMGDFFGLDDLMTENPEVVRGMEDIYQKWLATGVDGFRIDTVKHVNMDFWKEWTQAIKRKTDENFFMFGEVYDTDVPTLSQYVRETDMDAVLDFPFQKAIVGYVNGGKAQGLADMFAQDSRYVTERATALDLPTFLGNHDMGRIGSMVQGDKVASSVFAHGLMFTMRGQPVVYYGDEQEFAGKDGDKAARQPLFATEVPGYQEQPLLDGSEFGKNAHMDKDNPLYKAIAKLSKYRKEYPGLSNGAQIELLNDGNTYAFSRIDPDEGVEYVVVANSASQPVQAKIPVLTTTSDWSLVMEVADGTVSAPANTPTPTASSSGGTTELTVDVPSQGIKVFKAGKKLERGSGITRLTGVKTADSAIELTAHTQEHRYANTTFFYRIVGSGKWFPLGSVAGPNPKIYHNLQGMKDGTLLEYRAITDGGRGESFTYLVGGPDPTSGK</sequence>
<dbReference type="Gene3D" id="3.20.20.80">
    <property type="entry name" value="Glycosidases"/>
    <property type="match status" value="1"/>
</dbReference>
<dbReference type="PANTHER" id="PTHR10357:SF209">
    <property type="entry name" value="PERIPLASMIC ALPHA-AMYLASE"/>
    <property type="match status" value="1"/>
</dbReference>
<dbReference type="EMBL" id="LT629804">
    <property type="protein sequence ID" value="SDU79631.1"/>
    <property type="molecule type" value="Genomic_DNA"/>
</dbReference>
<protein>
    <submittedName>
        <fullName evidence="4">Glycosidase</fullName>
    </submittedName>
</protein>
<dbReference type="PANTHER" id="PTHR10357">
    <property type="entry name" value="ALPHA-AMYLASE FAMILY MEMBER"/>
    <property type="match status" value="1"/>
</dbReference>
<evidence type="ECO:0000256" key="2">
    <source>
        <dbReference type="SAM" id="SignalP"/>
    </source>
</evidence>
<dbReference type="Gene3D" id="2.60.40.1180">
    <property type="entry name" value="Golgi alpha-mannosidase II"/>
    <property type="match status" value="1"/>
</dbReference>
<dbReference type="SUPFAM" id="SSF51445">
    <property type="entry name" value="(Trans)glycosidases"/>
    <property type="match status" value="1"/>
</dbReference>
<feature type="domain" description="Glycosyl hydrolase family 13 catalytic" evidence="3">
    <location>
        <begin position="100"/>
        <end position="542"/>
    </location>
</feature>
<evidence type="ECO:0000313" key="5">
    <source>
        <dbReference type="Proteomes" id="UP000214355"/>
    </source>
</evidence>
<reference evidence="5" key="1">
    <citation type="submission" date="2016-10" db="EMBL/GenBank/DDBJ databases">
        <authorList>
            <person name="Varghese N."/>
            <person name="Submissions S."/>
        </authorList>
    </citation>
    <scope>NUCLEOTIDE SEQUENCE [LARGE SCALE GENOMIC DNA]</scope>
    <source>
        <strain evidence="5">DSM 10002</strain>
    </source>
</reference>
<dbReference type="InterPro" id="IPR013780">
    <property type="entry name" value="Glyco_hydro_b"/>
</dbReference>
<accession>A0A1H2LGC5</accession>
<dbReference type="CDD" id="cd11339">
    <property type="entry name" value="AmyAc_bac_CMD_like_2"/>
    <property type="match status" value="1"/>
</dbReference>
<dbReference type="InterPro" id="IPR006047">
    <property type="entry name" value="GH13_cat_dom"/>
</dbReference>
<keyword evidence="2" id="KW-0732">Signal</keyword>
<feature type="compositionally biased region" description="Low complexity" evidence="1">
    <location>
        <begin position="612"/>
        <end position="629"/>
    </location>
</feature>
<dbReference type="OrthoDB" id="9805159at2"/>
<dbReference type="GeneID" id="65344688"/>
<keyword evidence="4" id="KW-0378">Hydrolase</keyword>
<dbReference type="Proteomes" id="UP000214355">
    <property type="component" value="Chromosome I"/>
</dbReference>
<dbReference type="PROSITE" id="PS51257">
    <property type="entry name" value="PROKAR_LIPOPROTEIN"/>
    <property type="match status" value="1"/>
</dbReference>
<dbReference type="AlphaFoldDB" id="A0A1H2LGC5"/>
<dbReference type="InterPro" id="IPR017853">
    <property type="entry name" value="GH"/>
</dbReference>
<keyword evidence="4" id="KW-0326">Glycosidase</keyword>
<keyword evidence="5" id="KW-1185">Reference proteome</keyword>
<dbReference type="Pfam" id="PF00128">
    <property type="entry name" value="Alpha-amylase"/>
    <property type="match status" value="1"/>
</dbReference>
<dbReference type="GO" id="GO:0016798">
    <property type="term" value="F:hydrolase activity, acting on glycosyl bonds"/>
    <property type="evidence" value="ECO:0007669"/>
    <property type="project" value="UniProtKB-KW"/>
</dbReference>
<feature type="signal peptide" evidence="2">
    <location>
        <begin position="1"/>
        <end position="28"/>
    </location>
</feature>
<dbReference type="STRING" id="131112.SAMN04489737_0950"/>